<evidence type="ECO:0000256" key="1">
    <source>
        <dbReference type="ARBA" id="ARBA00018370"/>
    </source>
</evidence>
<dbReference type="Pfam" id="PF09312">
    <property type="entry name" value="SurA_N"/>
    <property type="match status" value="1"/>
</dbReference>
<keyword evidence="4 9" id="KW-0697">Rotamase</keyword>
<evidence type="ECO:0000256" key="9">
    <source>
        <dbReference type="PROSITE-ProRule" id="PRU00278"/>
    </source>
</evidence>
<dbReference type="Proteomes" id="UP000474757">
    <property type="component" value="Unassembled WGS sequence"/>
</dbReference>
<sequence>MPAIRSIFLSAALGVAAFGALPAPATAQGLFAPIVTVGDRVVTNYELQQRILLLELFRSPGDINQMALTQLVDERVKQAALERAGLALTDDGLRDAMSDIAANANLELDAFLARLAQNGVEEQTFRDYVSVNIAWRDYIRLRYGDAVTITEADVDRALQATEPNSAGVELLLGEIILPAPPDRAAEAQRVAEQIAGITSFAAFEAAAREVSASRSREQSGRLPWAPLSNYPPALHPVFLGLEPGEVTAPIPITNGIVLFQLRDVREVAAAPAAPAQLDYMIFLVPNGEGSLAEAAGIAARLDSCQDLYGVAAGLPEERLIVESRAPGEVPQDIALELAKLDADETSVSLTSGDGQWRYLLMLCDRFREGGAEADREVVRGNLRSQQLAGYADALLADLTAGTPITYE</sequence>
<gene>
    <name evidence="12" type="ORF">GZA08_11690</name>
</gene>
<keyword evidence="13" id="KW-1185">Reference proteome</keyword>
<keyword evidence="6 9" id="KW-0413">Isomerase</keyword>
<organism evidence="12 13">
    <name type="scientific">Pseudoroseicyclus tamaricis</name>
    <dbReference type="NCBI Taxonomy" id="2705421"/>
    <lineage>
        <taxon>Bacteria</taxon>
        <taxon>Pseudomonadati</taxon>
        <taxon>Pseudomonadota</taxon>
        <taxon>Alphaproteobacteria</taxon>
        <taxon>Rhodobacterales</taxon>
        <taxon>Paracoccaceae</taxon>
        <taxon>Pseudoroseicyclus</taxon>
    </lineage>
</organism>
<evidence type="ECO:0000256" key="6">
    <source>
        <dbReference type="ARBA" id="ARBA00023235"/>
    </source>
</evidence>
<evidence type="ECO:0000256" key="8">
    <source>
        <dbReference type="ARBA" id="ARBA00031484"/>
    </source>
</evidence>
<dbReference type="InterPro" id="IPR000297">
    <property type="entry name" value="PPIase_PpiC"/>
</dbReference>
<evidence type="ECO:0000256" key="5">
    <source>
        <dbReference type="ARBA" id="ARBA00023186"/>
    </source>
</evidence>
<dbReference type="InterPro" id="IPR050280">
    <property type="entry name" value="OMP_Chaperone_SurA"/>
</dbReference>
<keyword evidence="5" id="KW-0143">Chaperone</keyword>
<dbReference type="InterPro" id="IPR015391">
    <property type="entry name" value="SurA_N"/>
</dbReference>
<dbReference type="PANTHER" id="PTHR47637">
    <property type="entry name" value="CHAPERONE SURA"/>
    <property type="match status" value="1"/>
</dbReference>
<dbReference type="Gene3D" id="3.10.50.40">
    <property type="match status" value="1"/>
</dbReference>
<name>A0A6B2K4K3_9RHOB</name>
<accession>A0A6B2K4K3</accession>
<dbReference type="InterPro" id="IPR046357">
    <property type="entry name" value="PPIase_dom_sf"/>
</dbReference>
<dbReference type="EMBL" id="JAAGAB010000002">
    <property type="protein sequence ID" value="NDV01626.1"/>
    <property type="molecule type" value="Genomic_DNA"/>
</dbReference>
<proteinExistence type="predicted"/>
<reference evidence="12 13" key="1">
    <citation type="submission" date="2020-02" db="EMBL/GenBank/DDBJ databases">
        <title>Pseudoroseicyclus tamarix, sp. nov., isolated from offshore sediment of a Tamarix chinensis forest.</title>
        <authorList>
            <person name="Gai Y."/>
        </authorList>
    </citation>
    <scope>NUCLEOTIDE SEQUENCE [LARGE SCALE GENOMIC DNA]</scope>
    <source>
        <strain evidence="12 13">CLL3-39</strain>
    </source>
</reference>
<keyword evidence="3" id="KW-0574">Periplasm</keyword>
<evidence type="ECO:0000259" key="11">
    <source>
        <dbReference type="PROSITE" id="PS50198"/>
    </source>
</evidence>
<dbReference type="SUPFAM" id="SSF54534">
    <property type="entry name" value="FKBP-like"/>
    <property type="match status" value="1"/>
</dbReference>
<evidence type="ECO:0000256" key="2">
    <source>
        <dbReference type="ARBA" id="ARBA00022729"/>
    </source>
</evidence>
<protein>
    <recommendedName>
        <fullName evidence="1">Parvulin-like PPIase</fullName>
    </recommendedName>
    <alternativeName>
        <fullName evidence="7">Peptidyl-prolyl cis-trans isomerase plp</fullName>
    </alternativeName>
    <alternativeName>
        <fullName evidence="8">Rotamase plp</fullName>
    </alternativeName>
</protein>
<dbReference type="InterPro" id="IPR027304">
    <property type="entry name" value="Trigger_fact/SurA_dom_sf"/>
</dbReference>
<evidence type="ECO:0000313" key="12">
    <source>
        <dbReference type="EMBL" id="NDV01626.1"/>
    </source>
</evidence>
<keyword evidence="2 10" id="KW-0732">Signal</keyword>
<evidence type="ECO:0000256" key="7">
    <source>
        <dbReference type="ARBA" id="ARBA00030642"/>
    </source>
</evidence>
<feature type="chain" id="PRO_5025441929" description="Parvulin-like PPIase" evidence="10">
    <location>
        <begin position="28"/>
        <end position="407"/>
    </location>
</feature>
<evidence type="ECO:0000256" key="4">
    <source>
        <dbReference type="ARBA" id="ARBA00023110"/>
    </source>
</evidence>
<feature type="domain" description="PpiC" evidence="11">
    <location>
        <begin position="167"/>
        <end position="263"/>
    </location>
</feature>
<evidence type="ECO:0000313" key="13">
    <source>
        <dbReference type="Proteomes" id="UP000474757"/>
    </source>
</evidence>
<dbReference type="PROSITE" id="PS50198">
    <property type="entry name" value="PPIC_PPIASE_2"/>
    <property type="match status" value="1"/>
</dbReference>
<dbReference type="GO" id="GO:0003755">
    <property type="term" value="F:peptidyl-prolyl cis-trans isomerase activity"/>
    <property type="evidence" value="ECO:0007669"/>
    <property type="project" value="UniProtKB-KW"/>
</dbReference>
<evidence type="ECO:0000256" key="3">
    <source>
        <dbReference type="ARBA" id="ARBA00022764"/>
    </source>
</evidence>
<dbReference type="SUPFAM" id="SSF109998">
    <property type="entry name" value="Triger factor/SurA peptide-binding domain-like"/>
    <property type="match status" value="1"/>
</dbReference>
<dbReference type="AlphaFoldDB" id="A0A6B2K4K3"/>
<evidence type="ECO:0000256" key="10">
    <source>
        <dbReference type="SAM" id="SignalP"/>
    </source>
</evidence>
<dbReference type="RefSeq" id="WP_163893714.1">
    <property type="nucleotide sequence ID" value="NZ_JAAFYS010000002.1"/>
</dbReference>
<feature type="signal peptide" evidence="10">
    <location>
        <begin position="1"/>
        <end position="27"/>
    </location>
</feature>
<dbReference type="PANTHER" id="PTHR47637:SF1">
    <property type="entry name" value="CHAPERONE SURA"/>
    <property type="match status" value="1"/>
</dbReference>
<comment type="caution">
    <text evidence="12">The sequence shown here is derived from an EMBL/GenBank/DDBJ whole genome shotgun (WGS) entry which is preliminary data.</text>
</comment>
<dbReference type="Pfam" id="PF00639">
    <property type="entry name" value="Rotamase"/>
    <property type="match status" value="1"/>
</dbReference>
<dbReference type="Gene3D" id="1.10.4030.10">
    <property type="entry name" value="Porin chaperone SurA, peptide-binding domain"/>
    <property type="match status" value="1"/>
</dbReference>